<evidence type="ECO:0000313" key="5">
    <source>
        <dbReference type="EMBL" id="KFB89601.1"/>
    </source>
</evidence>
<name>A0ABR4UC40_9GAMM</name>
<reference evidence="5 6" key="1">
    <citation type="submission" date="2014-03" db="EMBL/GenBank/DDBJ databases">
        <title>Draft genome sequence of the Serratia grimesii strain a2.</title>
        <authorList>
            <person name="Toymentseva A."/>
            <person name="Kazakov S."/>
            <person name="Giliazeva A."/>
            <person name="Ismagilova R."/>
            <person name="Shah R."/>
            <person name="Sharipova M."/>
            <person name="Khaitlina S."/>
            <person name="Mardanova A."/>
        </authorList>
    </citation>
    <scope>NUCLEOTIDE SEQUENCE [LARGE SCALE GENOMIC DNA]</scope>
    <source>
        <strain evidence="5 6">A2</strain>
    </source>
</reference>
<dbReference type="Proteomes" id="UP000028721">
    <property type="component" value="Unassembled WGS sequence"/>
</dbReference>
<dbReference type="PANTHER" id="PTHR12829">
    <property type="entry name" value="N6-ADENOSINE-METHYLTRANSFERASE"/>
    <property type="match status" value="1"/>
</dbReference>
<sequence length="220" mass="24774">MGERKYGLIYADPPWQYGNKISNGAAGNHYSTMTLQDLKRLPVWSIAAENSVLAMWYTGTHAEQAKELAAAWGFDVRQMFLFTWVKFNELAERTINAAIADGLVDFYDFLDLLNGVTRMNPGNYSRGNQESMLVAVRGTGLERQDASVKQVIYAPITQHSAKPWEALHRLERLYGDVSRIELFSRGDAPGWHHWGNECPRNDVELLPGGFTTPQPVRIAS</sequence>
<keyword evidence="1 5" id="KW-0489">Methyltransferase</keyword>
<dbReference type="PROSITE" id="PS00092">
    <property type="entry name" value="N6_MTASE"/>
    <property type="match status" value="1"/>
</dbReference>
<dbReference type="InterPro" id="IPR007757">
    <property type="entry name" value="MT-A70-like"/>
</dbReference>
<evidence type="ECO:0000256" key="1">
    <source>
        <dbReference type="ARBA" id="ARBA00022603"/>
    </source>
</evidence>
<evidence type="ECO:0000313" key="6">
    <source>
        <dbReference type="Proteomes" id="UP000028721"/>
    </source>
</evidence>
<evidence type="ECO:0000256" key="2">
    <source>
        <dbReference type="ARBA" id="ARBA00022679"/>
    </source>
</evidence>
<keyword evidence="3" id="KW-0949">S-adenosyl-L-methionine</keyword>
<evidence type="ECO:0000256" key="4">
    <source>
        <dbReference type="PROSITE-ProRule" id="PRU00489"/>
    </source>
</evidence>
<dbReference type="InterPro" id="IPR029063">
    <property type="entry name" value="SAM-dependent_MTases_sf"/>
</dbReference>
<organism evidence="5 6">
    <name type="scientific">Serratia grimesii</name>
    <dbReference type="NCBI Taxonomy" id="82995"/>
    <lineage>
        <taxon>Bacteria</taxon>
        <taxon>Pseudomonadati</taxon>
        <taxon>Pseudomonadota</taxon>
        <taxon>Gammaproteobacteria</taxon>
        <taxon>Enterobacterales</taxon>
        <taxon>Yersiniaceae</taxon>
        <taxon>Serratia</taxon>
    </lineage>
</organism>
<keyword evidence="2" id="KW-0808">Transferase</keyword>
<dbReference type="GO" id="GO:0008168">
    <property type="term" value="F:methyltransferase activity"/>
    <property type="evidence" value="ECO:0007669"/>
    <property type="project" value="UniProtKB-KW"/>
</dbReference>
<gene>
    <name evidence="5" type="ORF">CR62_16540</name>
</gene>
<dbReference type="EMBL" id="JGVP01000004">
    <property type="protein sequence ID" value="KFB89601.1"/>
    <property type="molecule type" value="Genomic_DNA"/>
</dbReference>
<accession>A0ABR4UC40</accession>
<protein>
    <submittedName>
        <fullName evidence="5">DNA methyltransferase</fullName>
    </submittedName>
</protein>
<comment type="similarity">
    <text evidence="4">Belongs to the MT-A70-like family.</text>
</comment>
<keyword evidence="6" id="KW-1185">Reference proteome</keyword>
<dbReference type="SUPFAM" id="SSF53335">
    <property type="entry name" value="S-adenosyl-L-methionine-dependent methyltransferases"/>
    <property type="match status" value="1"/>
</dbReference>
<dbReference type="InterPro" id="IPR002052">
    <property type="entry name" value="DNA_methylase_N6_adenine_CS"/>
</dbReference>
<proteinExistence type="inferred from homology"/>
<dbReference type="PANTHER" id="PTHR12829:SF7">
    <property type="entry name" value="N6-ADENOSINE-METHYLTRANSFERASE CATALYTIC SUBUNIT"/>
    <property type="match status" value="1"/>
</dbReference>
<evidence type="ECO:0000256" key="3">
    <source>
        <dbReference type="ARBA" id="ARBA00022691"/>
    </source>
</evidence>
<dbReference type="GO" id="GO:0032259">
    <property type="term" value="P:methylation"/>
    <property type="evidence" value="ECO:0007669"/>
    <property type="project" value="UniProtKB-KW"/>
</dbReference>
<dbReference type="Pfam" id="PF05063">
    <property type="entry name" value="MT-A70"/>
    <property type="match status" value="2"/>
</dbReference>
<dbReference type="PROSITE" id="PS51143">
    <property type="entry name" value="MT_A70"/>
    <property type="match status" value="1"/>
</dbReference>
<comment type="caution">
    <text evidence="5">The sequence shown here is derived from an EMBL/GenBank/DDBJ whole genome shotgun (WGS) entry which is preliminary data.</text>
</comment>